<dbReference type="OrthoDB" id="6605953at2"/>
<dbReference type="InterPro" id="IPR046858">
    <property type="entry name" value="ChrB_N"/>
</dbReference>
<accession>Q471P5</accession>
<dbReference type="eggNOG" id="COG4275">
    <property type="taxonomic scope" value="Bacteria"/>
</dbReference>
<protein>
    <submittedName>
        <fullName evidence="3">Probable chromate resistance signal peptide protein</fullName>
    </submittedName>
</protein>
<name>Q471P5_CUPPJ</name>
<sequence length="324" mass="35700">MTTLQSISQPAWLLLVVSLPTSAATPRMRLWRGVKALGGAALRDGAYLLPNEAGLRAQLQALADDAASGDGKVWILSVQAADAQEDAEYRALFDRSSEYTAWMAELSGARATLGTAGEAELLRIARRQGRGFDAIRKIDFFPNEASARAEAHWRDFNAAIDIMLSPGEPHGVAGNIPRRDPSQYQGRRWATRRHLWVDRVACAWLIRRFIDPHATFLWLDDVRQCPEDVLGFDFDGATFTHIGDRVSFEVLLASFGLDEDKGLARLGQMIHVLDIGGTPVAEASGFEAVLAGARERFPDDDGLLDEVGHVLDSLHTHYSSPRKR</sequence>
<feature type="domain" description="ChrB C-terminal" evidence="1">
    <location>
        <begin position="189"/>
        <end position="317"/>
    </location>
</feature>
<dbReference type="KEGG" id="reu:Reut_A1522"/>
<dbReference type="HOGENOM" id="CLU_079058_0_0_4"/>
<dbReference type="STRING" id="264198.Reut_A1522"/>
<feature type="domain" description="ChrB N-terminal" evidence="2">
    <location>
        <begin position="27"/>
        <end position="105"/>
    </location>
</feature>
<dbReference type="InterPro" id="IPR018634">
    <property type="entry name" value="ChrB_C"/>
</dbReference>
<evidence type="ECO:0000259" key="1">
    <source>
        <dbReference type="Pfam" id="PF09828"/>
    </source>
</evidence>
<dbReference type="Pfam" id="PF20229">
    <property type="entry name" value="ChrB_N"/>
    <property type="match status" value="1"/>
</dbReference>
<proteinExistence type="predicted"/>
<reference evidence="3" key="1">
    <citation type="submission" date="2005-08" db="EMBL/GenBank/DDBJ databases">
        <title>Complete sequence of Chromosome1 of Ralstonia eutropha JMP134.</title>
        <authorList>
            <person name="Copeland A."/>
            <person name="Lucas S."/>
            <person name="Lapidus A."/>
            <person name="Barry K."/>
            <person name="Detter J.C."/>
            <person name="Glavina T."/>
            <person name="Hammon N."/>
            <person name="Israni S."/>
            <person name="Pitluck S."/>
            <person name="Goltsman E."/>
            <person name="Martinez M."/>
            <person name="Schmutz J."/>
            <person name="Larimer F."/>
            <person name="Land M."/>
            <person name="Lykidis A."/>
            <person name="Richardson P."/>
        </authorList>
    </citation>
    <scope>NUCLEOTIDE SEQUENCE</scope>
    <source>
        <strain evidence="3">JMP134</strain>
    </source>
</reference>
<evidence type="ECO:0000313" key="3">
    <source>
        <dbReference type="EMBL" id="AAZ60888.1"/>
    </source>
</evidence>
<dbReference type="AlphaFoldDB" id="Q471P5"/>
<evidence type="ECO:0000259" key="2">
    <source>
        <dbReference type="Pfam" id="PF20229"/>
    </source>
</evidence>
<gene>
    <name evidence="3" type="ordered locus">Reut_A1522</name>
</gene>
<organism evidence="3">
    <name type="scientific">Cupriavidus pinatubonensis (strain JMP 134 / LMG 1197)</name>
    <name type="common">Cupriavidus necator (strain JMP 134)</name>
    <dbReference type="NCBI Taxonomy" id="264198"/>
    <lineage>
        <taxon>Bacteria</taxon>
        <taxon>Pseudomonadati</taxon>
        <taxon>Pseudomonadota</taxon>
        <taxon>Betaproteobacteria</taxon>
        <taxon>Burkholderiales</taxon>
        <taxon>Burkholderiaceae</taxon>
        <taxon>Cupriavidus</taxon>
    </lineage>
</organism>
<dbReference type="Pfam" id="PF09828">
    <property type="entry name" value="ChrB_C"/>
    <property type="match status" value="1"/>
</dbReference>
<dbReference type="EMBL" id="CP000090">
    <property type="protein sequence ID" value="AAZ60888.1"/>
    <property type="molecule type" value="Genomic_DNA"/>
</dbReference>